<evidence type="ECO:0000313" key="14">
    <source>
        <dbReference type="Proteomes" id="UP000036106"/>
    </source>
</evidence>
<dbReference type="GO" id="GO:0004746">
    <property type="term" value="F:riboflavin synthase activity"/>
    <property type="evidence" value="ECO:0007669"/>
    <property type="project" value="UniProtKB-UniRule"/>
</dbReference>
<keyword evidence="14" id="KW-1185">Reference proteome</keyword>
<dbReference type="InterPro" id="IPR023366">
    <property type="entry name" value="ATP_synth_asu-like_sf"/>
</dbReference>
<evidence type="ECO:0000256" key="9">
    <source>
        <dbReference type="ARBA" id="ARBA00022737"/>
    </source>
</evidence>
<evidence type="ECO:0000256" key="2">
    <source>
        <dbReference type="ARBA" id="ARBA00002803"/>
    </source>
</evidence>
<dbReference type="InterPro" id="IPR017938">
    <property type="entry name" value="Riboflavin_synthase-like_b-brl"/>
</dbReference>
<dbReference type="InterPro" id="IPR001783">
    <property type="entry name" value="Lumazine-bd"/>
</dbReference>
<evidence type="ECO:0000256" key="7">
    <source>
        <dbReference type="ARBA" id="ARBA00022619"/>
    </source>
</evidence>
<sequence>MFTGIIKDVGTVSAIEKHGETFKLAIKLNQLKNAEISLGDSIAVNGTCLTVTDLLDSGFAVEAMPETFRRTNLGQLEIGNHVNIEPALGASDKLDGHFVLGHVDTTAELVNKTDDQNSTVLSFRVSPEYRKYIVEKGSVAIDGVSLTVSGVEKDIFQVSLIPYTLSHTILGELNVEDSINLETDILGKYILDSKVEAYQND</sequence>
<organism evidence="13 14">
    <name type="scientific">Companilactobacillus ginsenosidimutans</name>
    <dbReference type="NCBI Taxonomy" id="1007676"/>
    <lineage>
        <taxon>Bacteria</taxon>
        <taxon>Bacillati</taxon>
        <taxon>Bacillota</taxon>
        <taxon>Bacilli</taxon>
        <taxon>Lactobacillales</taxon>
        <taxon>Lactobacillaceae</taxon>
        <taxon>Companilactobacillus</taxon>
    </lineage>
</organism>
<dbReference type="RefSeq" id="WP_048705500.1">
    <property type="nucleotide sequence ID" value="NZ_CP012034.1"/>
</dbReference>
<dbReference type="OrthoDB" id="9788537at2"/>
<dbReference type="EMBL" id="CP012034">
    <property type="protein sequence ID" value="AKP67862.1"/>
    <property type="molecule type" value="Genomic_DNA"/>
</dbReference>
<dbReference type="AlphaFoldDB" id="A0A0H4QIU2"/>
<dbReference type="InterPro" id="IPR026017">
    <property type="entry name" value="Lumazine-bd_dom"/>
</dbReference>
<keyword evidence="8" id="KW-0808">Transferase</keyword>
<dbReference type="EC" id="2.5.1.9" evidence="5 10"/>
<comment type="function">
    <text evidence="2">Catalyzes the dismutation of two molecules of 6,7-dimethyl-8-ribityllumazine, resulting in the formation of riboflavin and 5-amino-6-(D-ribitylamino)uracil.</text>
</comment>
<dbReference type="Proteomes" id="UP000036106">
    <property type="component" value="Chromosome"/>
</dbReference>
<evidence type="ECO:0000256" key="3">
    <source>
        <dbReference type="ARBA" id="ARBA00004887"/>
    </source>
</evidence>
<dbReference type="NCBIfam" id="NF009566">
    <property type="entry name" value="PRK13020.1"/>
    <property type="match status" value="1"/>
</dbReference>
<proteinExistence type="predicted"/>
<dbReference type="PIRSF" id="PIRSF000498">
    <property type="entry name" value="Riboflavin_syn_A"/>
    <property type="match status" value="1"/>
</dbReference>
<evidence type="ECO:0000256" key="8">
    <source>
        <dbReference type="ARBA" id="ARBA00022679"/>
    </source>
</evidence>
<comment type="catalytic activity">
    <reaction evidence="1">
        <text>2 6,7-dimethyl-8-(1-D-ribityl)lumazine + H(+) = 5-amino-6-(D-ribitylamino)uracil + riboflavin</text>
        <dbReference type="Rhea" id="RHEA:20772"/>
        <dbReference type="ChEBI" id="CHEBI:15378"/>
        <dbReference type="ChEBI" id="CHEBI:15934"/>
        <dbReference type="ChEBI" id="CHEBI:57986"/>
        <dbReference type="ChEBI" id="CHEBI:58201"/>
        <dbReference type="EC" id="2.5.1.9"/>
    </reaction>
</comment>
<dbReference type="CDD" id="cd00402">
    <property type="entry name" value="Riboflavin_synthase_like"/>
    <property type="match status" value="1"/>
</dbReference>
<reference evidence="14" key="1">
    <citation type="submission" date="2015-07" db="EMBL/GenBank/DDBJ databases">
        <title>Lactobacillus ginsenosidimutans/EMML 3141/ whole genome sequencing.</title>
        <authorList>
            <person name="Kim M.K."/>
            <person name="Im W.-T."/>
            <person name="Srinivasan S."/>
            <person name="Lee J.-J."/>
        </authorList>
    </citation>
    <scope>NUCLEOTIDE SEQUENCE [LARGE SCALE GENOMIC DNA]</scope>
    <source>
        <strain evidence="14">EMML 3041</strain>
    </source>
</reference>
<evidence type="ECO:0000256" key="10">
    <source>
        <dbReference type="NCBIfam" id="TIGR00187"/>
    </source>
</evidence>
<dbReference type="FunFam" id="2.40.30.20:FF:000004">
    <property type="entry name" value="Riboflavin synthase, alpha subunit"/>
    <property type="match status" value="1"/>
</dbReference>
<dbReference type="PANTHER" id="PTHR21098:SF0">
    <property type="entry name" value="RIBOFLAVIN SYNTHASE"/>
    <property type="match status" value="1"/>
</dbReference>
<keyword evidence="7" id="KW-0686">Riboflavin biosynthesis</keyword>
<dbReference type="STRING" id="1007676.ABM34_10185"/>
<name>A0A0H4QIU2_9LACO</name>
<dbReference type="NCBIfam" id="NF006767">
    <property type="entry name" value="PRK09289.1"/>
    <property type="match status" value="1"/>
</dbReference>
<dbReference type="FunFam" id="2.40.30.20:FF:000003">
    <property type="entry name" value="Riboflavin synthase, alpha subunit"/>
    <property type="match status" value="1"/>
</dbReference>
<evidence type="ECO:0000259" key="12">
    <source>
        <dbReference type="PROSITE" id="PS51177"/>
    </source>
</evidence>
<comment type="pathway">
    <text evidence="3">Cofactor biosynthesis; riboflavin biosynthesis; riboflavin from 2-hydroxy-3-oxobutyl phosphate and 5-amino-6-(D-ribitylamino)uracil: step 2/2.</text>
</comment>
<accession>A0A0H4QIU2</accession>
<evidence type="ECO:0000313" key="13">
    <source>
        <dbReference type="EMBL" id="AKP67862.1"/>
    </source>
</evidence>
<dbReference type="KEGG" id="lgn:ABM34_10185"/>
<evidence type="ECO:0000256" key="6">
    <source>
        <dbReference type="ARBA" id="ARBA00013950"/>
    </source>
</evidence>
<dbReference type="NCBIfam" id="TIGR00187">
    <property type="entry name" value="ribE"/>
    <property type="match status" value="1"/>
</dbReference>
<feature type="domain" description="Lumazine-binding" evidence="12">
    <location>
        <begin position="1"/>
        <end position="97"/>
    </location>
</feature>
<dbReference type="PATRIC" id="fig|1007676.4.peg.2061"/>
<evidence type="ECO:0000256" key="4">
    <source>
        <dbReference type="ARBA" id="ARBA00011233"/>
    </source>
</evidence>
<protein>
    <recommendedName>
        <fullName evidence="6 10">Riboflavin synthase</fullName>
        <ecNumber evidence="5 10">2.5.1.9</ecNumber>
    </recommendedName>
</protein>
<dbReference type="PROSITE" id="PS51177">
    <property type="entry name" value="LUMAZINE_BIND"/>
    <property type="match status" value="2"/>
</dbReference>
<evidence type="ECO:0000256" key="1">
    <source>
        <dbReference type="ARBA" id="ARBA00000968"/>
    </source>
</evidence>
<keyword evidence="9" id="KW-0677">Repeat</keyword>
<feature type="repeat" description="Lumazine-binding" evidence="11">
    <location>
        <begin position="1"/>
        <end position="97"/>
    </location>
</feature>
<dbReference type="Gene3D" id="2.40.30.20">
    <property type="match status" value="2"/>
</dbReference>
<dbReference type="Pfam" id="PF00677">
    <property type="entry name" value="Lum_binding"/>
    <property type="match status" value="2"/>
</dbReference>
<feature type="repeat" description="Lumazine-binding" evidence="11">
    <location>
        <begin position="98"/>
        <end position="194"/>
    </location>
</feature>
<gene>
    <name evidence="13" type="ORF">ABM34_10185</name>
</gene>
<dbReference type="SUPFAM" id="SSF63380">
    <property type="entry name" value="Riboflavin synthase domain-like"/>
    <property type="match status" value="2"/>
</dbReference>
<feature type="domain" description="Lumazine-binding" evidence="12">
    <location>
        <begin position="98"/>
        <end position="194"/>
    </location>
</feature>
<evidence type="ECO:0000256" key="5">
    <source>
        <dbReference type="ARBA" id="ARBA00012827"/>
    </source>
</evidence>
<evidence type="ECO:0000256" key="11">
    <source>
        <dbReference type="PROSITE-ProRule" id="PRU00524"/>
    </source>
</evidence>
<comment type="subunit">
    <text evidence="4">Homotrimer.</text>
</comment>
<dbReference type="PANTHER" id="PTHR21098">
    <property type="entry name" value="RIBOFLAVIN SYNTHASE ALPHA CHAIN"/>
    <property type="match status" value="1"/>
</dbReference>
<dbReference type="GO" id="GO:0009231">
    <property type="term" value="P:riboflavin biosynthetic process"/>
    <property type="evidence" value="ECO:0007669"/>
    <property type="project" value="UniProtKB-KW"/>
</dbReference>